<evidence type="ECO:0000313" key="3">
    <source>
        <dbReference type="Proteomes" id="UP000595437"/>
    </source>
</evidence>
<organism evidence="2 3">
    <name type="scientific">Caligus rogercresseyi</name>
    <name type="common">Sea louse</name>
    <dbReference type="NCBI Taxonomy" id="217165"/>
    <lineage>
        <taxon>Eukaryota</taxon>
        <taxon>Metazoa</taxon>
        <taxon>Ecdysozoa</taxon>
        <taxon>Arthropoda</taxon>
        <taxon>Crustacea</taxon>
        <taxon>Multicrustacea</taxon>
        <taxon>Hexanauplia</taxon>
        <taxon>Copepoda</taxon>
        <taxon>Siphonostomatoida</taxon>
        <taxon>Caligidae</taxon>
        <taxon>Caligus</taxon>
    </lineage>
</organism>
<accession>A0A7T8K006</accession>
<evidence type="ECO:0000256" key="1">
    <source>
        <dbReference type="SAM" id="MobiDB-lite"/>
    </source>
</evidence>
<dbReference type="GO" id="GO:0016787">
    <property type="term" value="F:hydrolase activity"/>
    <property type="evidence" value="ECO:0007669"/>
    <property type="project" value="UniProtKB-KW"/>
</dbReference>
<name>A0A7T8K006_CALRO</name>
<gene>
    <name evidence="2" type="ORF">FKW44_013852</name>
</gene>
<keyword evidence="3" id="KW-1185">Reference proteome</keyword>
<evidence type="ECO:0000313" key="2">
    <source>
        <dbReference type="EMBL" id="QQP39970.1"/>
    </source>
</evidence>
<reference evidence="3" key="1">
    <citation type="submission" date="2021-01" db="EMBL/GenBank/DDBJ databases">
        <title>Caligus Genome Assembly.</title>
        <authorList>
            <person name="Gallardo-Escarate C."/>
        </authorList>
    </citation>
    <scope>NUCLEOTIDE SEQUENCE [LARGE SCALE GENOMIC DNA]</scope>
</reference>
<dbReference type="EMBL" id="CP045898">
    <property type="protein sequence ID" value="QQP39970.1"/>
    <property type="molecule type" value="Genomic_DNA"/>
</dbReference>
<proteinExistence type="predicted"/>
<sequence length="72" mass="7978">MLDRLHTELLPLLPSDLSRYNPCLSSTVYSSNSLVTASSGMLQSEVTAWTARPPPKTRSLPGPIHRHTLQIH</sequence>
<protein>
    <submittedName>
        <fullName evidence="2">Ubiquitinyl hydrolase 1</fullName>
    </submittedName>
</protein>
<dbReference type="AlphaFoldDB" id="A0A7T8K006"/>
<feature type="region of interest" description="Disordered" evidence="1">
    <location>
        <begin position="50"/>
        <end position="72"/>
    </location>
</feature>
<dbReference type="Proteomes" id="UP000595437">
    <property type="component" value="Chromosome 9"/>
</dbReference>
<keyword evidence="2" id="KW-0378">Hydrolase</keyword>